<dbReference type="RefSeq" id="WP_163487092.1">
    <property type="nucleotide sequence ID" value="NZ_CP048739.1"/>
</dbReference>
<name>A0A6C0UII6_9EURY</name>
<accession>A0A6C0UII6</accession>
<dbReference type="GeneID" id="44080548"/>
<dbReference type="AlphaFoldDB" id="A0A6C0UII6"/>
<evidence type="ECO:0000313" key="2">
    <source>
        <dbReference type="Proteomes" id="UP000465846"/>
    </source>
</evidence>
<dbReference type="EMBL" id="CP048739">
    <property type="protein sequence ID" value="QIB75312.1"/>
    <property type="molecule type" value="Genomic_DNA"/>
</dbReference>
<reference evidence="1 2" key="1">
    <citation type="submission" date="2020-02" db="EMBL/GenBank/DDBJ databases">
        <title>Whole genome sequence of Halogeometricum borinquense strain wsp4.</title>
        <authorList>
            <person name="Verma D.K."/>
            <person name="Gopal K."/>
            <person name="Prasad E.S."/>
        </authorList>
    </citation>
    <scope>NUCLEOTIDE SEQUENCE [LARGE SCALE GENOMIC DNA]</scope>
    <source>
        <strain evidence="2">wsp4</strain>
    </source>
</reference>
<protein>
    <submittedName>
        <fullName evidence="1">Uncharacterized protein</fullName>
    </submittedName>
</protein>
<sequence>MPDEEYFAVVNDNPMAGNALLVLTRTEDSNNDIYRDQDKALDRRDELRESSGNPDINVYRVTVHEGSVEREEVAA</sequence>
<organism evidence="1 2">
    <name type="scientific">Halogeometricum borinquense</name>
    <dbReference type="NCBI Taxonomy" id="60847"/>
    <lineage>
        <taxon>Archaea</taxon>
        <taxon>Methanobacteriati</taxon>
        <taxon>Methanobacteriota</taxon>
        <taxon>Stenosarchaea group</taxon>
        <taxon>Halobacteria</taxon>
        <taxon>Halobacteriales</taxon>
        <taxon>Haloferacaceae</taxon>
        <taxon>Halogeometricum</taxon>
    </lineage>
</organism>
<gene>
    <name evidence="1" type="ORF">G3I44_14065</name>
</gene>
<dbReference type="Proteomes" id="UP000465846">
    <property type="component" value="Chromosome"/>
</dbReference>
<evidence type="ECO:0000313" key="1">
    <source>
        <dbReference type="EMBL" id="QIB75312.1"/>
    </source>
</evidence>
<proteinExistence type="predicted"/>